<dbReference type="PANTHER" id="PTHR13743:SF123">
    <property type="entry name" value="PROTEIN FAN"/>
    <property type="match status" value="1"/>
</dbReference>
<sequence>MLERNIMAPFSFVKKERRLVFSLNYGNIDAVLAKIVTLERAVKLGKKDQNLLIENIVQSRQNEGLELFSRGGQSIFLVLSSTSKRNSLYDKLVGVRGVSLQVPDLTDATQKWQTGEISNYDYLMFLNFQTSEERTLWEVSYCPLFRGCPLLRGCVVTSPCFRDQV</sequence>
<dbReference type="AlphaFoldDB" id="A0A1X7UA96"/>
<dbReference type="Pfam" id="PF25400">
    <property type="entry name" value="PH_FAN"/>
    <property type="match status" value="1"/>
</dbReference>
<dbReference type="OrthoDB" id="26681at2759"/>
<dbReference type="SUPFAM" id="SSF81837">
    <property type="entry name" value="BEACH domain"/>
    <property type="match status" value="1"/>
</dbReference>
<accession>A0A1X7UA96</accession>
<feature type="domain" description="FAN-like N-terminal PH" evidence="1">
    <location>
        <begin position="1"/>
        <end position="50"/>
    </location>
</feature>
<dbReference type="Gene3D" id="1.10.1540.10">
    <property type="entry name" value="BEACH domain"/>
    <property type="match status" value="1"/>
</dbReference>
<dbReference type="InterPro" id="IPR036372">
    <property type="entry name" value="BEACH_dom_sf"/>
</dbReference>
<protein>
    <recommendedName>
        <fullName evidence="1">FAN-like N-terminal PH domain-containing protein</fullName>
    </recommendedName>
</protein>
<name>A0A1X7UA96_AMPQE</name>
<dbReference type="PANTHER" id="PTHR13743">
    <property type="entry name" value="BEIGE/BEACH-RELATED"/>
    <property type="match status" value="1"/>
</dbReference>
<dbReference type="InterPro" id="IPR050865">
    <property type="entry name" value="BEACH_Domain"/>
</dbReference>
<dbReference type="InterPro" id="IPR057496">
    <property type="entry name" value="FAN-like_PH"/>
</dbReference>
<organism evidence="2">
    <name type="scientific">Amphimedon queenslandica</name>
    <name type="common">Sponge</name>
    <dbReference type="NCBI Taxonomy" id="400682"/>
    <lineage>
        <taxon>Eukaryota</taxon>
        <taxon>Metazoa</taxon>
        <taxon>Porifera</taxon>
        <taxon>Demospongiae</taxon>
        <taxon>Heteroscleromorpha</taxon>
        <taxon>Haplosclerida</taxon>
        <taxon>Niphatidae</taxon>
        <taxon>Amphimedon</taxon>
    </lineage>
</organism>
<dbReference type="EnsemblMetazoa" id="Aqu2.1.24409_001">
    <property type="protein sequence ID" value="Aqu2.1.24409_001"/>
    <property type="gene ID" value="Aqu2.1.24409"/>
</dbReference>
<evidence type="ECO:0000313" key="2">
    <source>
        <dbReference type="EnsemblMetazoa" id="Aqu2.1.24409_001"/>
    </source>
</evidence>
<dbReference type="InParanoid" id="A0A1X7UA96"/>
<reference evidence="2" key="1">
    <citation type="submission" date="2017-05" db="UniProtKB">
        <authorList>
            <consortium name="EnsemblMetazoa"/>
        </authorList>
    </citation>
    <scope>IDENTIFICATION</scope>
</reference>
<proteinExistence type="predicted"/>
<evidence type="ECO:0000259" key="1">
    <source>
        <dbReference type="Pfam" id="PF25400"/>
    </source>
</evidence>